<organism evidence="1 2">
    <name type="scientific">Hibiscus sabdariffa</name>
    <name type="common">roselle</name>
    <dbReference type="NCBI Taxonomy" id="183260"/>
    <lineage>
        <taxon>Eukaryota</taxon>
        <taxon>Viridiplantae</taxon>
        <taxon>Streptophyta</taxon>
        <taxon>Embryophyta</taxon>
        <taxon>Tracheophyta</taxon>
        <taxon>Spermatophyta</taxon>
        <taxon>Magnoliopsida</taxon>
        <taxon>eudicotyledons</taxon>
        <taxon>Gunneridae</taxon>
        <taxon>Pentapetalae</taxon>
        <taxon>rosids</taxon>
        <taxon>malvids</taxon>
        <taxon>Malvales</taxon>
        <taxon>Malvaceae</taxon>
        <taxon>Malvoideae</taxon>
        <taxon>Hibiscus</taxon>
    </lineage>
</organism>
<evidence type="ECO:0000313" key="1">
    <source>
        <dbReference type="EMBL" id="KAK8518278.1"/>
    </source>
</evidence>
<proteinExistence type="predicted"/>
<protein>
    <recommendedName>
        <fullName evidence="3">AP2/ERF domain-containing protein</fullName>
    </recommendedName>
</protein>
<evidence type="ECO:0000313" key="2">
    <source>
        <dbReference type="Proteomes" id="UP001472677"/>
    </source>
</evidence>
<name>A0ABR2CG82_9ROSI</name>
<dbReference type="Proteomes" id="UP001472677">
    <property type="component" value="Unassembled WGS sequence"/>
</dbReference>
<dbReference type="EMBL" id="JBBPBM010000053">
    <property type="protein sequence ID" value="KAK8518278.1"/>
    <property type="molecule type" value="Genomic_DNA"/>
</dbReference>
<gene>
    <name evidence="1" type="ORF">V6N12_017431</name>
</gene>
<reference evidence="1 2" key="1">
    <citation type="journal article" date="2024" name="G3 (Bethesda)">
        <title>Genome assembly of Hibiscus sabdariffa L. provides insights into metabolisms of medicinal natural products.</title>
        <authorList>
            <person name="Kim T."/>
        </authorList>
    </citation>
    <scope>NUCLEOTIDE SEQUENCE [LARGE SCALE GENOMIC DNA]</scope>
    <source>
        <strain evidence="1">TK-2024</strain>
        <tissue evidence="1">Old leaves</tissue>
    </source>
</reference>
<comment type="caution">
    <text evidence="1">The sequence shown here is derived from an EMBL/GenBank/DDBJ whole genome shotgun (WGS) entry which is preliminary data.</text>
</comment>
<keyword evidence="2" id="KW-1185">Reference proteome</keyword>
<evidence type="ECO:0008006" key="3">
    <source>
        <dbReference type="Google" id="ProtNLM"/>
    </source>
</evidence>
<sequence>MLTDIHNMNVFDKMVVRKYETKDITVKDGEAAMEDESIEKRQWLGTYCTLEEAAAAYQSKKREYEMIAAEEKKNSSSVPSSPLSVLDVSVNAVDVEANNEKEATEDQYVVKKVVKEYKFVQERKATTVVKEVSFKDLWNGEASVMESWPWGLPLASDPWDELFGPCGLEDHTSNLHHHLSSSGNHVDHWPENAKLIDLPDMEIDNEDMAWVDEILT</sequence>
<accession>A0ABR2CG82</accession>